<dbReference type="GO" id="GO:0046872">
    <property type="term" value="F:metal ion binding"/>
    <property type="evidence" value="ECO:0007669"/>
    <property type="project" value="UniProtKB-KW"/>
</dbReference>
<dbReference type="Proteomes" id="UP000249590">
    <property type="component" value="Unassembled WGS sequence"/>
</dbReference>
<proteinExistence type="inferred from homology"/>
<evidence type="ECO:0000313" key="6">
    <source>
        <dbReference type="Proteomes" id="UP000249590"/>
    </source>
</evidence>
<evidence type="ECO:0000313" key="5">
    <source>
        <dbReference type="EMBL" id="RAI04321.1"/>
    </source>
</evidence>
<dbReference type="OrthoDB" id="9802624at2"/>
<sequence>MELRRNAFKAAIQNGERQIGLWCSMSDSSVAEMLAGCGYDWLMFDTEHAALDPLSVLPLLQAVASYPVSAIVRPTSLNVAEIKKLLDCGAQTLLIPQIQNAEEARLAAASVAYPPEGIRGVAGLTRATGFGAIDGYARAAREEICLLVQIETKSALDDLEAICAVDGIDGVFIGPADLAASLGHAENPQHPDVKAAVADAVRRIRACGKPAGFLSLSQEWNREVDAAGSVFTAVDVDIAILRNGALARAKEWKSA</sequence>
<evidence type="ECO:0000259" key="4">
    <source>
        <dbReference type="Pfam" id="PF03328"/>
    </source>
</evidence>
<protein>
    <submittedName>
        <fullName evidence="5">4-hydroxy-2-oxo-heptane-1,7-dioate aldolase</fullName>
    </submittedName>
</protein>
<gene>
    <name evidence="5" type="ORF">DLJ53_07720</name>
</gene>
<evidence type="ECO:0000256" key="3">
    <source>
        <dbReference type="ARBA" id="ARBA00023239"/>
    </source>
</evidence>
<keyword evidence="6" id="KW-1185">Reference proteome</keyword>
<dbReference type="AlphaFoldDB" id="A0A8B2NZS1"/>
<dbReference type="SUPFAM" id="SSF51621">
    <property type="entry name" value="Phosphoenolpyruvate/pyruvate domain"/>
    <property type="match status" value="1"/>
</dbReference>
<comment type="similarity">
    <text evidence="1">Belongs to the HpcH/HpaI aldolase family.</text>
</comment>
<organism evidence="5 6">
    <name type="scientific">Acuticoccus sediminis</name>
    <dbReference type="NCBI Taxonomy" id="2184697"/>
    <lineage>
        <taxon>Bacteria</taxon>
        <taxon>Pseudomonadati</taxon>
        <taxon>Pseudomonadota</taxon>
        <taxon>Alphaproteobacteria</taxon>
        <taxon>Hyphomicrobiales</taxon>
        <taxon>Amorphaceae</taxon>
        <taxon>Acuticoccus</taxon>
    </lineage>
</organism>
<dbReference type="Pfam" id="PF03328">
    <property type="entry name" value="HpcH_HpaI"/>
    <property type="match status" value="1"/>
</dbReference>
<comment type="caution">
    <text evidence="5">The sequence shown here is derived from an EMBL/GenBank/DDBJ whole genome shotgun (WGS) entry which is preliminary data.</text>
</comment>
<dbReference type="Gene3D" id="3.20.20.60">
    <property type="entry name" value="Phosphoenolpyruvate-binding domains"/>
    <property type="match status" value="1"/>
</dbReference>
<dbReference type="EMBL" id="QHHQ01000001">
    <property type="protein sequence ID" value="RAI04321.1"/>
    <property type="molecule type" value="Genomic_DNA"/>
</dbReference>
<keyword evidence="2" id="KW-0479">Metal-binding</keyword>
<feature type="domain" description="HpcH/HpaI aldolase/citrate lyase" evidence="4">
    <location>
        <begin position="18"/>
        <end position="240"/>
    </location>
</feature>
<dbReference type="GO" id="GO:0016832">
    <property type="term" value="F:aldehyde-lyase activity"/>
    <property type="evidence" value="ECO:0007669"/>
    <property type="project" value="TreeGrafter"/>
</dbReference>
<dbReference type="PANTHER" id="PTHR30502">
    <property type="entry name" value="2-KETO-3-DEOXY-L-RHAMNONATE ALDOLASE"/>
    <property type="match status" value="1"/>
</dbReference>
<dbReference type="GO" id="GO:0005737">
    <property type="term" value="C:cytoplasm"/>
    <property type="evidence" value="ECO:0007669"/>
    <property type="project" value="TreeGrafter"/>
</dbReference>
<dbReference type="InterPro" id="IPR050251">
    <property type="entry name" value="HpcH-HpaI_aldolase"/>
</dbReference>
<keyword evidence="3" id="KW-0456">Lyase</keyword>
<evidence type="ECO:0000256" key="1">
    <source>
        <dbReference type="ARBA" id="ARBA00005568"/>
    </source>
</evidence>
<name>A0A8B2NZS1_9HYPH</name>
<accession>A0A8B2NZS1</accession>
<dbReference type="InterPro" id="IPR040442">
    <property type="entry name" value="Pyrv_kinase-like_dom_sf"/>
</dbReference>
<reference evidence="5 6" key="1">
    <citation type="submission" date="2018-05" db="EMBL/GenBank/DDBJ databases">
        <title>Acuticoccus sediminis sp. nov., isolated from deep-sea sediment of Indian Ocean.</title>
        <authorList>
            <person name="Liu X."/>
            <person name="Lai Q."/>
            <person name="Du Y."/>
            <person name="Sun F."/>
            <person name="Zhang X."/>
            <person name="Wang S."/>
            <person name="Shao Z."/>
        </authorList>
    </citation>
    <scope>NUCLEOTIDE SEQUENCE [LARGE SCALE GENOMIC DNA]</scope>
    <source>
        <strain evidence="5 6">PTG4-2</strain>
    </source>
</reference>
<dbReference type="InterPro" id="IPR005000">
    <property type="entry name" value="Aldolase/citrate-lyase_domain"/>
</dbReference>
<dbReference type="RefSeq" id="WP_111343719.1">
    <property type="nucleotide sequence ID" value="NZ_QHHQ01000001.1"/>
</dbReference>
<dbReference type="PANTHER" id="PTHR30502:SF0">
    <property type="entry name" value="PHOSPHOENOLPYRUVATE CARBOXYLASE FAMILY PROTEIN"/>
    <property type="match status" value="1"/>
</dbReference>
<evidence type="ECO:0000256" key="2">
    <source>
        <dbReference type="ARBA" id="ARBA00022723"/>
    </source>
</evidence>
<dbReference type="InterPro" id="IPR015813">
    <property type="entry name" value="Pyrv/PenolPyrv_kinase-like_dom"/>
</dbReference>